<evidence type="ECO:0000256" key="2">
    <source>
        <dbReference type="ARBA" id="ARBA00005582"/>
    </source>
</evidence>
<dbReference type="PATRIC" id="fig|455632.4.peg.3161"/>
<dbReference type="AlphaFoldDB" id="B1VKP8"/>
<reference evidence="7" key="1">
    <citation type="journal article" date="2008" name="J. Bacteriol.">
        <title>Genome sequence of the streptomycin-producing microorganism Streptomyces griseus IFO 13350.</title>
        <authorList>
            <person name="Ohnishi Y."/>
            <person name="Ishikawa J."/>
            <person name="Hara H."/>
            <person name="Suzuki H."/>
            <person name="Ikenoya M."/>
            <person name="Ikeda H."/>
            <person name="Yamashita A."/>
            <person name="Hattori M."/>
            <person name="Horinouchi S."/>
        </authorList>
    </citation>
    <scope>NUCLEOTIDE SEQUENCE [LARGE SCALE GENOMIC DNA]</scope>
    <source>
        <strain evidence="7">JCM 4626 / NBRC 13350</strain>
    </source>
</reference>
<evidence type="ECO:0000259" key="5">
    <source>
        <dbReference type="PROSITE" id="PS51462"/>
    </source>
</evidence>
<evidence type="ECO:0000256" key="1">
    <source>
        <dbReference type="ARBA" id="ARBA00001946"/>
    </source>
</evidence>
<dbReference type="HOGENOM" id="CLU_1133092_0_0_11"/>
<sequence>MTAETRPVTVLFEADRLILELHHDSEGAYHAFPGEGGPGEGAGGGSVGVPRVALSLAEALHARIRPAGTAETVLRAWAQGAAPRGPVALVDPAAEEPVRVRAGAVVIRDGAVLLIRFTEKGDGPHYEIPGGGVEAGETLEEAALRELGEETGLAGTVGPELARVWKDGRHEHYFLVSATGEVGPPETLDNYGGTPVWVPVERLPATPLWPRRLSWRIEHWHRTGWPGRPAELADSITELGPPCGW</sequence>
<dbReference type="SUPFAM" id="SSF55811">
    <property type="entry name" value="Nudix"/>
    <property type="match status" value="1"/>
</dbReference>
<gene>
    <name evidence="6" type="ordered locus">SGR_3097</name>
</gene>
<evidence type="ECO:0000313" key="7">
    <source>
        <dbReference type="Proteomes" id="UP000001685"/>
    </source>
</evidence>
<protein>
    <recommendedName>
        <fullName evidence="5">Nudix hydrolase domain-containing protein</fullName>
    </recommendedName>
</protein>
<dbReference type="GO" id="GO:0016787">
    <property type="term" value="F:hydrolase activity"/>
    <property type="evidence" value="ECO:0007669"/>
    <property type="project" value="UniProtKB-KW"/>
</dbReference>
<dbReference type="PROSITE" id="PS51462">
    <property type="entry name" value="NUDIX"/>
    <property type="match status" value="1"/>
</dbReference>
<dbReference type="eggNOG" id="COG1051">
    <property type="taxonomic scope" value="Bacteria"/>
</dbReference>
<dbReference type="RefSeq" id="WP_012379645.1">
    <property type="nucleotide sequence ID" value="NC_010572.1"/>
</dbReference>
<dbReference type="PRINTS" id="PR00502">
    <property type="entry name" value="NUDIXFAMILY"/>
</dbReference>
<keyword evidence="3 4" id="KW-0378">Hydrolase</keyword>
<comment type="similarity">
    <text evidence="2 4">Belongs to the Nudix hydrolase family.</text>
</comment>
<dbReference type="PROSITE" id="PS00893">
    <property type="entry name" value="NUDIX_BOX"/>
    <property type="match status" value="1"/>
</dbReference>
<dbReference type="PANTHER" id="PTHR43046">
    <property type="entry name" value="GDP-MANNOSE MANNOSYL HYDROLASE"/>
    <property type="match status" value="1"/>
</dbReference>
<proteinExistence type="inferred from homology"/>
<dbReference type="Proteomes" id="UP000001685">
    <property type="component" value="Chromosome"/>
</dbReference>
<name>B1VKP8_STRGG</name>
<dbReference type="Gene3D" id="3.90.79.10">
    <property type="entry name" value="Nucleoside Triphosphate Pyrophosphohydrolase"/>
    <property type="match status" value="1"/>
</dbReference>
<accession>B1VKP8</accession>
<dbReference type="KEGG" id="sgr:SGR_3097"/>
<dbReference type="InterPro" id="IPR020476">
    <property type="entry name" value="Nudix_hydrolase"/>
</dbReference>
<dbReference type="Pfam" id="PF00293">
    <property type="entry name" value="NUDIX"/>
    <property type="match status" value="1"/>
</dbReference>
<dbReference type="PANTHER" id="PTHR43046:SF14">
    <property type="entry name" value="MUTT_NUDIX FAMILY PROTEIN"/>
    <property type="match status" value="1"/>
</dbReference>
<dbReference type="InterPro" id="IPR020084">
    <property type="entry name" value="NUDIX_hydrolase_CS"/>
</dbReference>
<dbReference type="EMBL" id="AP009493">
    <property type="protein sequence ID" value="BAG19926.1"/>
    <property type="molecule type" value="Genomic_DNA"/>
</dbReference>
<feature type="domain" description="Nudix hydrolase" evidence="5">
    <location>
        <begin position="97"/>
        <end position="223"/>
    </location>
</feature>
<organism evidence="6 7">
    <name type="scientific">Streptomyces griseus subsp. griseus (strain JCM 4626 / CBS 651.72 / NBRC 13350 / KCC S-0626 / ISP 5235)</name>
    <dbReference type="NCBI Taxonomy" id="455632"/>
    <lineage>
        <taxon>Bacteria</taxon>
        <taxon>Bacillati</taxon>
        <taxon>Actinomycetota</taxon>
        <taxon>Actinomycetes</taxon>
        <taxon>Kitasatosporales</taxon>
        <taxon>Streptomycetaceae</taxon>
        <taxon>Streptomyces</taxon>
    </lineage>
</organism>
<comment type="cofactor">
    <cofactor evidence="1">
        <name>Mg(2+)</name>
        <dbReference type="ChEBI" id="CHEBI:18420"/>
    </cofactor>
</comment>
<evidence type="ECO:0000313" key="6">
    <source>
        <dbReference type="EMBL" id="BAG19926.1"/>
    </source>
</evidence>
<evidence type="ECO:0000256" key="4">
    <source>
        <dbReference type="RuleBase" id="RU003476"/>
    </source>
</evidence>
<dbReference type="InterPro" id="IPR015797">
    <property type="entry name" value="NUDIX_hydrolase-like_dom_sf"/>
</dbReference>
<evidence type="ECO:0000256" key="3">
    <source>
        <dbReference type="ARBA" id="ARBA00022801"/>
    </source>
</evidence>
<dbReference type="InterPro" id="IPR000086">
    <property type="entry name" value="NUDIX_hydrolase_dom"/>
</dbReference>